<dbReference type="InterPro" id="IPR016156">
    <property type="entry name" value="FAD/NAD-linked_Rdtase_dimer_sf"/>
</dbReference>
<dbReference type="AlphaFoldDB" id="A0AAP9KTG4"/>
<dbReference type="FunFam" id="3.30.390.30:FF:000001">
    <property type="entry name" value="Dihydrolipoyl dehydrogenase"/>
    <property type="match status" value="1"/>
</dbReference>
<dbReference type="PANTHER" id="PTHR43014">
    <property type="entry name" value="MERCURIC REDUCTASE"/>
    <property type="match status" value="1"/>
</dbReference>
<feature type="domain" description="Pyridine nucleotide-disulphide oxidoreductase dimerisation" evidence="12">
    <location>
        <begin position="329"/>
        <end position="435"/>
    </location>
</feature>
<feature type="disulfide bond" description="Redox-active" evidence="10">
    <location>
        <begin position="43"/>
        <end position="48"/>
    </location>
</feature>
<evidence type="ECO:0000259" key="12">
    <source>
        <dbReference type="Pfam" id="PF02852"/>
    </source>
</evidence>
<keyword evidence="9" id="KW-0547">Nucleotide-binding</keyword>
<evidence type="ECO:0000256" key="1">
    <source>
        <dbReference type="ARBA" id="ARBA00007532"/>
    </source>
</evidence>
<dbReference type="InterPro" id="IPR036188">
    <property type="entry name" value="FAD/NAD-bd_sf"/>
</dbReference>
<dbReference type="PRINTS" id="PR00368">
    <property type="entry name" value="FADPNR"/>
</dbReference>
<evidence type="ECO:0000256" key="5">
    <source>
        <dbReference type="ARBA" id="ARBA00023002"/>
    </source>
</evidence>
<dbReference type="InterPro" id="IPR012999">
    <property type="entry name" value="Pyr_OxRdtase_I_AS"/>
</dbReference>
<dbReference type="GO" id="GO:0003955">
    <property type="term" value="F:NAD(P)H dehydrogenase (quinone) activity"/>
    <property type="evidence" value="ECO:0007669"/>
    <property type="project" value="TreeGrafter"/>
</dbReference>
<evidence type="ECO:0000256" key="2">
    <source>
        <dbReference type="ARBA" id="ARBA00022630"/>
    </source>
</evidence>
<dbReference type="NCBIfam" id="NF005572">
    <property type="entry name" value="PRK07251.1"/>
    <property type="match status" value="1"/>
</dbReference>
<dbReference type="PIRSF" id="PIRSF000350">
    <property type="entry name" value="Mercury_reductase_MerA"/>
    <property type="match status" value="1"/>
</dbReference>
<evidence type="ECO:0000313" key="14">
    <source>
        <dbReference type="EMBL" id="QGS09057.1"/>
    </source>
</evidence>
<accession>A0AAP9KTG4</accession>
<feature type="binding site" evidence="9">
    <location>
        <position position="252"/>
    </location>
    <ligand>
        <name>NAD(+)</name>
        <dbReference type="ChEBI" id="CHEBI:57540"/>
    </ligand>
</feature>
<evidence type="ECO:0000259" key="13">
    <source>
        <dbReference type="Pfam" id="PF07992"/>
    </source>
</evidence>
<feature type="binding site" evidence="9">
    <location>
        <begin position="165"/>
        <end position="172"/>
    </location>
    <ligand>
        <name>NAD(+)</name>
        <dbReference type="ChEBI" id="CHEBI:57540"/>
    </ligand>
</feature>
<dbReference type="SUPFAM" id="SSF51905">
    <property type="entry name" value="FAD/NAD(P)-binding domain"/>
    <property type="match status" value="1"/>
</dbReference>
<keyword evidence="7 11" id="KW-0676">Redox-active center</keyword>
<evidence type="ECO:0000256" key="7">
    <source>
        <dbReference type="ARBA" id="ARBA00023284"/>
    </source>
</evidence>
<dbReference type="Proteomes" id="UP000425411">
    <property type="component" value="Chromosome"/>
</dbReference>
<evidence type="ECO:0000313" key="15">
    <source>
        <dbReference type="Proteomes" id="UP000425411"/>
    </source>
</evidence>
<keyword evidence="2 11" id="KW-0285">Flavoprotein</keyword>
<dbReference type="PROSITE" id="PS00076">
    <property type="entry name" value="PYRIDINE_REDOX_1"/>
    <property type="match status" value="1"/>
</dbReference>
<keyword evidence="4" id="KW-0521">NADP</keyword>
<evidence type="ECO:0000256" key="8">
    <source>
        <dbReference type="PIRSR" id="PIRSR000350-2"/>
    </source>
</evidence>
<comment type="similarity">
    <text evidence="1 11">Belongs to the class-I pyridine nucleotide-disulfide oxidoreductase family.</text>
</comment>
<dbReference type="GO" id="GO:0016668">
    <property type="term" value="F:oxidoreductase activity, acting on a sulfur group of donors, NAD(P) as acceptor"/>
    <property type="evidence" value="ECO:0007669"/>
    <property type="project" value="InterPro"/>
</dbReference>
<dbReference type="Pfam" id="PF02852">
    <property type="entry name" value="Pyr_redox_dim"/>
    <property type="match status" value="1"/>
</dbReference>
<dbReference type="EMBL" id="CP046314">
    <property type="protein sequence ID" value="QGS09057.1"/>
    <property type="molecule type" value="Genomic_DNA"/>
</dbReference>
<organism evidence="14 15">
    <name type="scientific">Gemella morbillorum</name>
    <dbReference type="NCBI Taxonomy" id="29391"/>
    <lineage>
        <taxon>Bacteria</taxon>
        <taxon>Bacillati</taxon>
        <taxon>Bacillota</taxon>
        <taxon>Bacilli</taxon>
        <taxon>Bacillales</taxon>
        <taxon>Gemellaceae</taxon>
        <taxon>Gemella</taxon>
    </lineage>
</organism>
<evidence type="ECO:0000256" key="3">
    <source>
        <dbReference type="ARBA" id="ARBA00022827"/>
    </source>
</evidence>
<comment type="cofactor">
    <cofactor evidence="9">
        <name>FAD</name>
        <dbReference type="ChEBI" id="CHEBI:57692"/>
    </cofactor>
    <text evidence="9">Binds 1 FAD per subunit.</text>
</comment>
<dbReference type="RefSeq" id="WP_004633896.1">
    <property type="nucleotide sequence ID" value="NZ_CP046314.1"/>
</dbReference>
<dbReference type="Pfam" id="PF07992">
    <property type="entry name" value="Pyr_redox_2"/>
    <property type="match status" value="1"/>
</dbReference>
<evidence type="ECO:0000256" key="9">
    <source>
        <dbReference type="PIRSR" id="PIRSR000350-3"/>
    </source>
</evidence>
<dbReference type="InterPro" id="IPR023753">
    <property type="entry name" value="FAD/NAD-binding_dom"/>
</dbReference>
<feature type="binding site" evidence="9">
    <location>
        <position position="52"/>
    </location>
    <ligand>
        <name>FAD</name>
        <dbReference type="ChEBI" id="CHEBI:57692"/>
    </ligand>
</feature>
<keyword evidence="9" id="KW-0520">NAD</keyword>
<gene>
    <name evidence="14" type="ORF">FOC49_03815</name>
</gene>
<keyword evidence="3 9" id="KW-0274">FAD</keyword>
<dbReference type="Gene3D" id="3.50.50.60">
    <property type="entry name" value="FAD/NAD(P)-binding domain"/>
    <property type="match status" value="2"/>
</dbReference>
<evidence type="ECO:0000256" key="10">
    <source>
        <dbReference type="PIRSR" id="PIRSR000350-4"/>
    </source>
</evidence>
<dbReference type="PANTHER" id="PTHR43014:SF4">
    <property type="entry name" value="PYRIDINE NUCLEOTIDE-DISULFIDE OXIDOREDUCTASE RCLA-RELATED"/>
    <property type="match status" value="1"/>
</dbReference>
<dbReference type="InterPro" id="IPR004099">
    <property type="entry name" value="Pyr_nucl-diS_OxRdtase_dimer"/>
</dbReference>
<protein>
    <submittedName>
        <fullName evidence="14">FAD-containing oxidoreductase</fullName>
    </submittedName>
</protein>
<proteinExistence type="inferred from homology"/>
<feature type="binding site" evidence="9">
    <location>
        <position position="293"/>
    </location>
    <ligand>
        <name>FAD</name>
        <dbReference type="ChEBI" id="CHEBI:57692"/>
    </ligand>
</feature>
<dbReference type="InterPro" id="IPR001100">
    <property type="entry name" value="Pyr_nuc-diS_OxRdtase"/>
</dbReference>
<name>A0AAP9KTG4_9BACL</name>
<keyword evidence="6" id="KW-1015">Disulfide bond</keyword>
<sequence length="442" mass="48327">MIKYDLLVIGFGKAGKTLAATFGNEGKKVAVVEESSEMYGGTCINIGCIPTKTLIVAADNKKEFKEAKATRDTVVSKLNAKNFAMLDNNPNIDVYTASAKFVSNKVVEISIDGETKQLEGDVVVINTGAKNNVLPIPGLTTSKNVYDSTQFQKLESTPKTLGIIGGGNIGIEFANLYARFGVDVTVIDFAPTVLGREDKDIAEMAKGYLEEAGVTFKLGTATKEIRNNGEKVVVDTEKYGELEFDALLHATGRRANTENLGLENTDIKVNERGFIEVDDYCQTNVENVFAVGDVNGGLQFTYVSLDDFRVVNGYLHGNKDYTRASRKNVPYSTFISPVLSHVGLHQAEAEENYSNVAVASLPVANMPRGAVNQDQRGIYKVIVDKDTNLILGATLFGKNSEEIINIIKMAIDNKIPYTYLKDQIFTHPTMAENLNDVFKLIK</sequence>
<feature type="active site" description="Proton acceptor" evidence="8">
    <location>
        <position position="427"/>
    </location>
</feature>
<evidence type="ECO:0000256" key="6">
    <source>
        <dbReference type="ARBA" id="ARBA00023157"/>
    </source>
</evidence>
<keyword evidence="15" id="KW-1185">Reference proteome</keyword>
<dbReference type="SUPFAM" id="SSF55424">
    <property type="entry name" value="FAD/NAD-linked reductases, dimerisation (C-terminal) domain"/>
    <property type="match status" value="1"/>
</dbReference>
<keyword evidence="5 11" id="KW-0560">Oxidoreductase</keyword>
<feature type="domain" description="FAD/NAD(P)-binding" evidence="13">
    <location>
        <begin position="4"/>
        <end position="304"/>
    </location>
</feature>
<dbReference type="PRINTS" id="PR00411">
    <property type="entry name" value="PNDRDTASEI"/>
</dbReference>
<evidence type="ECO:0000256" key="11">
    <source>
        <dbReference type="RuleBase" id="RU003691"/>
    </source>
</evidence>
<dbReference type="GO" id="GO:0050660">
    <property type="term" value="F:flavin adenine dinucleotide binding"/>
    <property type="evidence" value="ECO:0007669"/>
    <property type="project" value="TreeGrafter"/>
</dbReference>
<evidence type="ECO:0000256" key="4">
    <source>
        <dbReference type="ARBA" id="ARBA00022857"/>
    </source>
</evidence>
<dbReference type="Gene3D" id="3.30.390.30">
    <property type="match status" value="1"/>
</dbReference>
<reference evidence="14 15" key="1">
    <citation type="submission" date="2019-11" db="EMBL/GenBank/DDBJ databases">
        <title>FDA dAtabase for Regulatory Grade micrObial Sequences (FDA-ARGOS): Supporting development and validation of Infectious Disease Dx tests.</title>
        <authorList>
            <person name="Turner S."/>
            <person name="Byrd R."/>
            <person name="Tallon L."/>
            <person name="Sadzewicz L."/>
            <person name="Vavikolanu K."/>
            <person name="Mehta A."/>
            <person name="Aluvathingal J."/>
            <person name="Nadendla S."/>
            <person name="Myers T."/>
            <person name="Yan Y."/>
            <person name="Sichtig H."/>
        </authorList>
    </citation>
    <scope>NUCLEOTIDE SEQUENCE [LARGE SCALE GENOMIC DNA]</scope>
    <source>
        <strain evidence="14 15">FDAARGOS_741</strain>
    </source>
</reference>